<gene>
    <name evidence="2" type="ORF">AVE30378_03667</name>
</gene>
<dbReference type="RefSeq" id="WP_129242316.1">
    <property type="nucleotide sequence ID" value="NZ_UFQC01000019.1"/>
</dbReference>
<organism evidence="2 3">
    <name type="scientific">Achromobacter veterisilvae</name>
    <dbReference type="NCBI Taxonomy" id="2069367"/>
    <lineage>
        <taxon>Bacteria</taxon>
        <taxon>Pseudomonadati</taxon>
        <taxon>Pseudomonadota</taxon>
        <taxon>Betaproteobacteria</taxon>
        <taxon>Burkholderiales</taxon>
        <taxon>Alcaligenaceae</taxon>
        <taxon>Achromobacter</taxon>
    </lineage>
</organism>
<dbReference type="Proteomes" id="UP000289465">
    <property type="component" value="Unassembled WGS sequence"/>
</dbReference>
<keyword evidence="1" id="KW-0472">Membrane</keyword>
<evidence type="ECO:0000256" key="1">
    <source>
        <dbReference type="SAM" id="Phobius"/>
    </source>
</evidence>
<protein>
    <recommendedName>
        <fullName evidence="4">Polysaccharide chain length determinant N-terminal domain-containing protein</fullName>
    </recommendedName>
</protein>
<keyword evidence="1" id="KW-1133">Transmembrane helix</keyword>
<evidence type="ECO:0000313" key="3">
    <source>
        <dbReference type="Proteomes" id="UP000289465"/>
    </source>
</evidence>
<dbReference type="EMBL" id="UFQC01000019">
    <property type="protein sequence ID" value="SSW69702.1"/>
    <property type="molecule type" value="Genomic_DNA"/>
</dbReference>
<name>A0A446CP64_9BURK</name>
<accession>A0A446CP64</accession>
<evidence type="ECO:0008006" key="4">
    <source>
        <dbReference type="Google" id="ProtNLM"/>
    </source>
</evidence>
<feature type="transmembrane region" description="Helical" evidence="1">
    <location>
        <begin position="28"/>
        <end position="47"/>
    </location>
</feature>
<keyword evidence="1" id="KW-0812">Transmembrane</keyword>
<sequence length="279" mass="30872">MNNSHSVQTPIGNEFSLSDIITFFRNNIIVIFSCGAIGLLVGAVHIWTTPRQYETVGLIKNALTTSSTNARKDSSTPQAAVEDTSLTIARLQIPTTYPEAVIKQCEAENEGALNREAMLNIVRPTVNRLTAGAIDLRVRRQDPTVAQRCAEAVFEMVRQQQTALNAPVIKSLEEQRANTVARMDSNQDMIKKMDSAQEKSVVYLIARDDIYAQRDRLNSIENDIAFINRNPTTLLAPWYTSNTPVLPKVRITLLAGLLAGLLVGVLYALIRQIVRAGRP</sequence>
<feature type="transmembrane region" description="Helical" evidence="1">
    <location>
        <begin position="251"/>
        <end position="270"/>
    </location>
</feature>
<evidence type="ECO:0000313" key="2">
    <source>
        <dbReference type="EMBL" id="SSW69702.1"/>
    </source>
</evidence>
<proteinExistence type="predicted"/>
<reference evidence="2 3" key="1">
    <citation type="submission" date="2018-07" db="EMBL/GenBank/DDBJ databases">
        <authorList>
            <person name="Peeters C."/>
        </authorList>
    </citation>
    <scope>NUCLEOTIDE SEQUENCE [LARGE SCALE GENOMIC DNA]</scope>
    <source>
        <strain evidence="2 3">LMG 30378</strain>
    </source>
</reference>
<dbReference type="AlphaFoldDB" id="A0A446CP64"/>